<dbReference type="SUPFAM" id="SSF56784">
    <property type="entry name" value="HAD-like"/>
    <property type="match status" value="1"/>
</dbReference>
<organism evidence="1 2">
    <name type="scientific">Vibrio olivae</name>
    <dbReference type="NCBI Taxonomy" id="1243002"/>
    <lineage>
        <taxon>Bacteria</taxon>
        <taxon>Pseudomonadati</taxon>
        <taxon>Pseudomonadota</taxon>
        <taxon>Gammaproteobacteria</taxon>
        <taxon>Vibrionales</taxon>
        <taxon>Vibrionaceae</taxon>
        <taxon>Vibrio</taxon>
    </lineage>
</organism>
<dbReference type="Gene3D" id="1.10.150.240">
    <property type="entry name" value="Putative phosphatase, domain 2"/>
    <property type="match status" value="1"/>
</dbReference>
<dbReference type="SFLD" id="SFLDG01129">
    <property type="entry name" value="C1.5:_HAD__Beta-PGM__Phosphata"/>
    <property type="match status" value="1"/>
</dbReference>
<dbReference type="InterPro" id="IPR036412">
    <property type="entry name" value="HAD-like_sf"/>
</dbReference>
<dbReference type="Pfam" id="PF00702">
    <property type="entry name" value="Hydrolase"/>
    <property type="match status" value="1"/>
</dbReference>
<keyword evidence="1" id="KW-0378">Hydrolase</keyword>
<dbReference type="PANTHER" id="PTHR18901:SF38">
    <property type="entry name" value="PSEUDOURIDINE-5'-PHOSPHATASE"/>
    <property type="match status" value="1"/>
</dbReference>
<dbReference type="EC" id="3.1.3.68" evidence="1"/>
<dbReference type="GO" id="GO:0050286">
    <property type="term" value="F:sorbitol-6-phosphatase activity"/>
    <property type="evidence" value="ECO:0007669"/>
    <property type="project" value="UniProtKB-EC"/>
</dbReference>
<dbReference type="SFLD" id="SFLDS00003">
    <property type="entry name" value="Haloacid_Dehalogenase"/>
    <property type="match status" value="1"/>
</dbReference>
<dbReference type="CDD" id="cd07505">
    <property type="entry name" value="HAD_BPGM-like"/>
    <property type="match status" value="1"/>
</dbReference>
<dbReference type="EC" id="3.1.3.22" evidence="1"/>
<dbReference type="EC" id="3.1.3.50" evidence="1"/>
<sequence>MSKKAVIFDMDGVIIDSEPLWQDAQMASLASYGIAVTRADCEQLTMGKRVDEIARIWCQSYALSVSAAELEQRILTKLCQLIARVGQAMPGVVQTLDYVKQLNLKIALATSSNHVVIKAVFDQLKLWDKFDLVCSAEDEKQGKPAPDVYLSAAKKLNLSPQACLVIEDSVTGLTASKAANMTTFLVSPHCEAKTFASADAKFANMIELLTFLTENEPLDVLKTFSDKARLATS</sequence>
<dbReference type="EMBL" id="JBHMEP010000008">
    <property type="protein sequence ID" value="MFB9137028.1"/>
    <property type="molecule type" value="Genomic_DNA"/>
</dbReference>
<gene>
    <name evidence="1" type="primary">hxpB</name>
    <name evidence="1" type="ORF">ACFFUV_18820</name>
</gene>
<dbReference type="SFLD" id="SFLDG01135">
    <property type="entry name" value="C1.5.6:_HAD__Beta-PGM__Phospha"/>
    <property type="match status" value="1"/>
</dbReference>
<comment type="caution">
    <text evidence="1">The sequence shown here is derived from an EMBL/GenBank/DDBJ whole genome shotgun (WGS) entry which is preliminary data.</text>
</comment>
<dbReference type="NCBIfam" id="NF008087">
    <property type="entry name" value="PRK10826.1"/>
    <property type="match status" value="1"/>
</dbReference>
<dbReference type="InterPro" id="IPR006439">
    <property type="entry name" value="HAD-SF_hydro_IA"/>
</dbReference>
<evidence type="ECO:0000313" key="1">
    <source>
        <dbReference type="EMBL" id="MFB9137028.1"/>
    </source>
</evidence>
<dbReference type="InterPro" id="IPR023214">
    <property type="entry name" value="HAD_sf"/>
</dbReference>
<keyword evidence="2" id="KW-1185">Reference proteome</keyword>
<dbReference type="NCBIfam" id="TIGR01509">
    <property type="entry name" value="HAD-SF-IA-v3"/>
    <property type="match status" value="1"/>
</dbReference>
<dbReference type="InterPro" id="IPR023198">
    <property type="entry name" value="PGP-like_dom2"/>
</dbReference>
<dbReference type="Proteomes" id="UP001589645">
    <property type="component" value="Unassembled WGS sequence"/>
</dbReference>
<dbReference type="GO" id="GO:0003850">
    <property type="term" value="F:2-deoxyglucose-6-phosphatase activity"/>
    <property type="evidence" value="ECO:0007669"/>
    <property type="project" value="UniProtKB-EC"/>
</dbReference>
<dbReference type="GO" id="GO:0050084">
    <property type="term" value="F:mannitol-1-phosphatase activity"/>
    <property type="evidence" value="ECO:0007669"/>
    <property type="project" value="UniProtKB-EC"/>
</dbReference>
<proteinExistence type="predicted"/>
<dbReference type="PRINTS" id="PR00413">
    <property type="entry name" value="HADHALOGNASE"/>
</dbReference>
<dbReference type="PANTHER" id="PTHR18901">
    <property type="entry name" value="2-DEOXYGLUCOSE-6-PHOSPHATE PHOSPHATASE 2"/>
    <property type="match status" value="1"/>
</dbReference>
<name>A0ABV5HRZ7_9VIBR</name>
<evidence type="ECO:0000313" key="2">
    <source>
        <dbReference type="Proteomes" id="UP001589645"/>
    </source>
</evidence>
<accession>A0ABV5HRZ7</accession>
<reference evidence="1 2" key="1">
    <citation type="submission" date="2024-09" db="EMBL/GenBank/DDBJ databases">
        <authorList>
            <person name="Sun Q."/>
            <person name="Mori K."/>
        </authorList>
    </citation>
    <scope>NUCLEOTIDE SEQUENCE [LARGE SCALE GENOMIC DNA]</scope>
    <source>
        <strain evidence="1 2">CECT 8064</strain>
    </source>
</reference>
<protein>
    <submittedName>
        <fullName evidence="1">Hexitol phosphatase HxpB</fullName>
        <ecNumber evidence="1">3.1.3.22</ecNumber>
        <ecNumber evidence="1">3.1.3.50</ecNumber>
        <ecNumber evidence="1">3.1.3.68</ecNumber>
    </submittedName>
</protein>
<dbReference type="Gene3D" id="3.40.50.1000">
    <property type="entry name" value="HAD superfamily/HAD-like"/>
    <property type="match status" value="1"/>
</dbReference>
<dbReference type="RefSeq" id="WP_390195849.1">
    <property type="nucleotide sequence ID" value="NZ_JBHMEP010000008.1"/>
</dbReference>